<accession>A0A6P6XT30</accession>
<dbReference type="RefSeq" id="XP_027195986.1">
    <property type="nucleotide sequence ID" value="XM_027340185.1"/>
</dbReference>
<dbReference type="KEGG" id="dpte:113790509"/>
<gene>
    <name evidence="2" type="primary">LOC113790509</name>
</gene>
<protein>
    <submittedName>
        <fullName evidence="2">Uncharacterized protein LOC113790509</fullName>
    </submittedName>
</protein>
<dbReference type="InParanoid" id="A0A6P6XT30"/>
<dbReference type="AlphaFoldDB" id="A0A6P6XT30"/>
<proteinExistence type="predicted"/>
<evidence type="ECO:0000313" key="2">
    <source>
        <dbReference type="RefSeq" id="XP_027195986.1"/>
    </source>
</evidence>
<keyword evidence="1" id="KW-1185">Reference proteome</keyword>
<dbReference type="Proteomes" id="UP000515146">
    <property type="component" value="Unplaced"/>
</dbReference>
<reference evidence="2" key="1">
    <citation type="submission" date="2025-08" db="UniProtKB">
        <authorList>
            <consortium name="RefSeq"/>
        </authorList>
    </citation>
    <scope>IDENTIFICATION</scope>
    <source>
        <strain evidence="2">Airmid</strain>
    </source>
</reference>
<organism evidence="1 2">
    <name type="scientific">Dermatophagoides pteronyssinus</name>
    <name type="common">European house dust mite</name>
    <dbReference type="NCBI Taxonomy" id="6956"/>
    <lineage>
        <taxon>Eukaryota</taxon>
        <taxon>Metazoa</taxon>
        <taxon>Ecdysozoa</taxon>
        <taxon>Arthropoda</taxon>
        <taxon>Chelicerata</taxon>
        <taxon>Arachnida</taxon>
        <taxon>Acari</taxon>
        <taxon>Acariformes</taxon>
        <taxon>Sarcoptiformes</taxon>
        <taxon>Astigmata</taxon>
        <taxon>Psoroptidia</taxon>
        <taxon>Analgoidea</taxon>
        <taxon>Pyroglyphidae</taxon>
        <taxon>Dermatophagoidinae</taxon>
        <taxon>Dermatophagoides</taxon>
    </lineage>
</organism>
<sequence>MPLVVLCDRSKVKDLHQVFGPVRRDLKKLMENGLTMIHKGVEIKLEVRLAFLLGDNLGVCEMLGMKRTFSSGFICRYCGLTNNELKTGIYETRSLNIYRSKQFYEDELKLVMSSTRYSCKFGITSRSCLSNLDLNIFQISPPDIFHDGSEGFFPKIACHLLKQEINSNSIVLNRINSIKWINGEIKIKKDLSLKGKGSQKFEFLVRMLEMFPTWVENPPQLYLIVRRIIFKVFSPTSFDLDGFDNDLAELSKQYRQFEILTPKSAFRRALFGNFA</sequence>
<name>A0A6P6XT30_DERPT</name>
<dbReference type="OrthoDB" id="6509268at2759"/>
<evidence type="ECO:0000313" key="1">
    <source>
        <dbReference type="Proteomes" id="UP000515146"/>
    </source>
</evidence>